<dbReference type="EMBL" id="MU801920">
    <property type="protein sequence ID" value="KAJ3987658.1"/>
    <property type="molecule type" value="Genomic_DNA"/>
</dbReference>
<dbReference type="AlphaFoldDB" id="A0AA38Q557"/>
<sequence>MFVPILRMFMLFLNVWDTFKTLKPPPYKIRNGKAEPPSVRSITQRKRDLKGCLAVWIVWCCFTVYERHVEPIVSLFIPFYNEFKSLVILFLIFTRARGAEPIFLHLLRPMLRPYTKSIDSSLELFRLIGDLLFVIISFPLRPVAAFMPSFFRPGSHEDEIPPPYSEAAAPDQQHVSPSSTFQQSNGYISSFHPADPAADMEWRQYPNLPSAYPPTPLVTLSRLPAQGHVGHDPGAAAGPHTIWIPPVAEEDEEDDRGVSEDQQDFHRSLSPPRRPLHPGFGNHDGLSDESDRGAKNHQKIKELPNIQRDEGASSESSSAEEAEDMEMDDEGSCQYNSDGDAGDSDEDSFNITLQTPRVPLSLQPSSATTSRSTIRLRASARSVFADLERETEGRRHASGSVLLPPIDTSSNSGQGSSPSSIDPESLSISSGDDSVSLSLSNPQSAAGHEKSHLIPLSGTENDGIMSDSSLGSAPDAEPATTMLRFISPTGRGRKRSHSRSFPPEHPKRKSRSSTTLKADSAVLQRLSSVDSDSSSSSSCAHSPSNTSHPNEADADTTVKAIPEVVTVDQTHLVSSAEPLMKASDVESSSLTGEGADESQAVEASVGGPRKRRKVISTTSGQGGPSSSESEHAITRSHTGSRLNLLHASSSDKRKTTVPSIRIRRQLSGATASASEGADDSSASTVEVGLKATSTAKGKGRGTAPKAASVPTRRRFDVSHKPMGVPISNTRTTRATTKPALTDDTRIDISDKHSDAPEAGSGTDHQPLRLARKRTKAKERV</sequence>
<feature type="region of interest" description="Disordered" evidence="1">
    <location>
        <begin position="161"/>
        <end position="182"/>
    </location>
</feature>
<reference evidence="2" key="1">
    <citation type="submission" date="2022-08" db="EMBL/GenBank/DDBJ databases">
        <authorList>
            <consortium name="DOE Joint Genome Institute"/>
            <person name="Min B."/>
            <person name="Riley R."/>
            <person name="Sierra-Patev S."/>
            <person name="Naranjo-Ortiz M."/>
            <person name="Looney B."/>
            <person name="Konkel Z."/>
            <person name="Slot J.C."/>
            <person name="Sakamoto Y."/>
            <person name="Steenwyk J.L."/>
            <person name="Rokas A."/>
            <person name="Carro J."/>
            <person name="Camarero S."/>
            <person name="Ferreira P."/>
            <person name="Molpeceres G."/>
            <person name="Ruiz-Duenas F.J."/>
            <person name="Serrano A."/>
            <person name="Henrissat B."/>
            <person name="Drula E."/>
            <person name="Hughes K.W."/>
            <person name="Mata J.L."/>
            <person name="Ishikawa N.K."/>
            <person name="Vargas-Isla R."/>
            <person name="Ushijima S."/>
            <person name="Smith C.A."/>
            <person name="Ahrendt S."/>
            <person name="Andreopoulos W."/>
            <person name="He G."/>
            <person name="Labutti K."/>
            <person name="Lipzen A."/>
            <person name="Ng V."/>
            <person name="Sandor L."/>
            <person name="Barry K."/>
            <person name="Martinez A.T."/>
            <person name="Xiao Y."/>
            <person name="Gibbons J.G."/>
            <person name="Terashima K."/>
            <person name="Hibbett D.S."/>
            <person name="Grigoriev I.V."/>
        </authorList>
    </citation>
    <scope>NUCLEOTIDE SEQUENCE</scope>
    <source>
        <strain evidence="2">TFB7829</strain>
    </source>
</reference>
<feature type="compositionally biased region" description="Low complexity" evidence="1">
    <location>
        <begin position="667"/>
        <end position="684"/>
    </location>
</feature>
<feature type="compositionally biased region" description="Low complexity" evidence="1">
    <location>
        <begin position="616"/>
        <end position="627"/>
    </location>
</feature>
<proteinExistence type="predicted"/>
<dbReference type="Proteomes" id="UP001163850">
    <property type="component" value="Unassembled WGS sequence"/>
</dbReference>
<accession>A0AA38Q557</accession>
<feature type="compositionally biased region" description="Basic and acidic residues" evidence="1">
    <location>
        <begin position="386"/>
        <end position="395"/>
    </location>
</feature>
<evidence type="ECO:0000256" key="1">
    <source>
        <dbReference type="SAM" id="MobiDB-lite"/>
    </source>
</evidence>
<feature type="compositionally biased region" description="Basic residues" evidence="1">
    <location>
        <begin position="769"/>
        <end position="780"/>
    </location>
</feature>
<feature type="compositionally biased region" description="Low complexity" evidence="1">
    <location>
        <begin position="527"/>
        <end position="547"/>
    </location>
</feature>
<name>A0AA38Q557_9AGAR</name>
<feature type="compositionally biased region" description="Polar residues" evidence="1">
    <location>
        <begin position="726"/>
        <end position="735"/>
    </location>
</feature>
<comment type="caution">
    <text evidence="2">The sequence shown here is derived from an EMBL/GenBank/DDBJ whole genome shotgun (WGS) entry which is preliminary data.</text>
</comment>
<organism evidence="2 3">
    <name type="scientific">Lentinula detonsa</name>
    <dbReference type="NCBI Taxonomy" id="2804962"/>
    <lineage>
        <taxon>Eukaryota</taxon>
        <taxon>Fungi</taxon>
        <taxon>Dikarya</taxon>
        <taxon>Basidiomycota</taxon>
        <taxon>Agaricomycotina</taxon>
        <taxon>Agaricomycetes</taxon>
        <taxon>Agaricomycetidae</taxon>
        <taxon>Agaricales</taxon>
        <taxon>Marasmiineae</taxon>
        <taxon>Omphalotaceae</taxon>
        <taxon>Lentinula</taxon>
    </lineage>
</organism>
<feature type="compositionally biased region" description="Basic and acidic residues" evidence="1">
    <location>
        <begin position="285"/>
        <end position="311"/>
    </location>
</feature>
<feature type="region of interest" description="Disordered" evidence="1">
    <location>
        <begin position="250"/>
        <end position="780"/>
    </location>
</feature>
<dbReference type="Pfam" id="PF03134">
    <property type="entry name" value="TB2_DP1_HVA22"/>
    <property type="match status" value="1"/>
</dbReference>
<gene>
    <name evidence="2" type="ORF">F5890DRAFT_736743</name>
</gene>
<feature type="compositionally biased region" description="Basic and acidic residues" evidence="1">
    <location>
        <begin position="256"/>
        <end position="267"/>
    </location>
</feature>
<evidence type="ECO:0008006" key="4">
    <source>
        <dbReference type="Google" id="ProtNLM"/>
    </source>
</evidence>
<evidence type="ECO:0000313" key="3">
    <source>
        <dbReference type="Proteomes" id="UP001163850"/>
    </source>
</evidence>
<dbReference type="InterPro" id="IPR004345">
    <property type="entry name" value="TB2_DP1_HVA22"/>
</dbReference>
<feature type="compositionally biased region" description="Low complexity" evidence="1">
    <location>
        <begin position="409"/>
        <end position="440"/>
    </location>
</feature>
<feature type="compositionally biased region" description="Basic and acidic residues" evidence="1">
    <location>
        <begin position="740"/>
        <end position="755"/>
    </location>
</feature>
<feature type="compositionally biased region" description="Polar residues" evidence="1">
    <location>
        <begin position="173"/>
        <end position="182"/>
    </location>
</feature>
<protein>
    <recommendedName>
        <fullName evidence="4">Protein YOP1</fullName>
    </recommendedName>
</protein>
<feature type="compositionally biased region" description="Acidic residues" evidence="1">
    <location>
        <begin position="318"/>
        <end position="331"/>
    </location>
</feature>
<evidence type="ECO:0000313" key="2">
    <source>
        <dbReference type="EMBL" id="KAJ3987658.1"/>
    </source>
</evidence>
<feature type="compositionally biased region" description="Polar residues" evidence="1">
    <location>
        <begin position="362"/>
        <end position="373"/>
    </location>
</feature>